<evidence type="ECO:0000313" key="2">
    <source>
        <dbReference type="EMBL" id="ACK73914.1"/>
    </source>
</evidence>
<dbReference type="PANTHER" id="PTHR43685:SF13">
    <property type="entry name" value="O ANTIGEN BIOSYNTHESIS RHAMNOSYLTRANSFERASE RFBN"/>
    <property type="match status" value="1"/>
</dbReference>
<accession>B7KM92</accession>
<dbReference type="HOGENOM" id="CLU_061778_0_1_3"/>
<dbReference type="Gene3D" id="3.90.550.10">
    <property type="entry name" value="Spore Coat Polysaccharide Biosynthesis Protein SpsA, Chain A"/>
    <property type="match status" value="1"/>
</dbReference>
<dbReference type="GO" id="GO:0044010">
    <property type="term" value="P:single-species biofilm formation"/>
    <property type="evidence" value="ECO:0007669"/>
    <property type="project" value="TreeGrafter"/>
</dbReference>
<geneLocation type="plasmid" evidence="2 3">
    <name>pP742401</name>
</geneLocation>
<organism evidence="2 3">
    <name type="scientific">Gloeothece citriformis (strain PCC 7424)</name>
    <name type="common">Cyanothece sp. (strain PCC 7424)</name>
    <dbReference type="NCBI Taxonomy" id="65393"/>
    <lineage>
        <taxon>Bacteria</taxon>
        <taxon>Bacillati</taxon>
        <taxon>Cyanobacteriota</taxon>
        <taxon>Cyanophyceae</taxon>
        <taxon>Oscillatoriophycideae</taxon>
        <taxon>Chroococcales</taxon>
        <taxon>Aphanothecaceae</taxon>
        <taxon>Gloeothece</taxon>
        <taxon>Gloeothece citriformis</taxon>
    </lineage>
</organism>
<dbReference type="RefSeq" id="WP_012599810.1">
    <property type="nucleotide sequence ID" value="NC_011738.1"/>
</dbReference>
<dbReference type="PANTHER" id="PTHR43685">
    <property type="entry name" value="GLYCOSYLTRANSFERASE"/>
    <property type="match status" value="1"/>
</dbReference>
<dbReference type="KEGG" id="cyc:PCC7424_5865"/>
<dbReference type="SUPFAM" id="SSF53448">
    <property type="entry name" value="Nucleotide-diphospho-sugar transferases"/>
    <property type="match status" value="1"/>
</dbReference>
<protein>
    <submittedName>
        <fullName evidence="2">Glycosyl transferase family 2</fullName>
    </submittedName>
</protein>
<feature type="domain" description="Glycosyltransferase 2-like" evidence="1">
    <location>
        <begin position="12"/>
        <end position="143"/>
    </location>
</feature>
<keyword evidence="2" id="KW-0614">Plasmid</keyword>
<proteinExistence type="predicted"/>
<dbReference type="InterPro" id="IPR001173">
    <property type="entry name" value="Glyco_trans_2-like"/>
</dbReference>
<name>B7KM92_GLOC7</name>
<evidence type="ECO:0000313" key="3">
    <source>
        <dbReference type="Proteomes" id="UP000002384"/>
    </source>
</evidence>
<dbReference type="AlphaFoldDB" id="B7KM92"/>
<reference evidence="3" key="1">
    <citation type="journal article" date="2011" name="MBio">
        <title>Novel metabolic attributes of the genus Cyanothece, comprising a group of unicellular nitrogen-fixing Cyanobacteria.</title>
        <authorList>
            <person name="Bandyopadhyay A."/>
            <person name="Elvitigala T."/>
            <person name="Welsh E."/>
            <person name="Stockel J."/>
            <person name="Liberton M."/>
            <person name="Min H."/>
            <person name="Sherman L.A."/>
            <person name="Pakrasi H.B."/>
        </authorList>
    </citation>
    <scope>NUCLEOTIDE SEQUENCE [LARGE SCALE GENOMIC DNA]</scope>
    <source>
        <strain evidence="3">PCC 7424</strain>
        <plasmid evidence="3">pP742401</plasmid>
    </source>
</reference>
<keyword evidence="3" id="KW-1185">Reference proteome</keyword>
<sequence length="292" mass="34011">MTNDICKNFITTILIRTKNEAKYIGKTLDILSNQSLKPDEIIVVDSGSTDETVEIIKQWTEIKLIQISPEEFTFGRSLNIGFKAAKGDIVISLSAHAFPYDQNWLQNMVKHFNDPKVAGVHGKQLAQPDAWPTVERDHLMCYKDEIRIQTDPDNIREHSFSNANSAIRRLCWERHNFDELLPASEDREWAVTMLKMGYKIIYEPSAAAYHSHNESLFKVYNRIYKEIIGLQSIYKLKISRLYVIKSWGTSVLADFCFIVKNNKDKNWLFRVPIYRLIWSYGFFRASFSKNIK</sequence>
<dbReference type="GO" id="GO:0016740">
    <property type="term" value="F:transferase activity"/>
    <property type="evidence" value="ECO:0007669"/>
    <property type="project" value="UniProtKB-KW"/>
</dbReference>
<dbReference type="InterPro" id="IPR029044">
    <property type="entry name" value="Nucleotide-diphossugar_trans"/>
</dbReference>
<dbReference type="InterPro" id="IPR050834">
    <property type="entry name" value="Glycosyltransf_2"/>
</dbReference>
<dbReference type="eggNOG" id="COG1216">
    <property type="taxonomic scope" value="Bacteria"/>
</dbReference>
<evidence type="ECO:0000259" key="1">
    <source>
        <dbReference type="Pfam" id="PF00535"/>
    </source>
</evidence>
<dbReference type="Pfam" id="PF00535">
    <property type="entry name" value="Glycos_transf_2"/>
    <property type="match status" value="1"/>
</dbReference>
<dbReference type="OrthoDB" id="5291101at2"/>
<keyword evidence="2" id="KW-0808">Transferase</keyword>
<dbReference type="Proteomes" id="UP000002384">
    <property type="component" value="Plasmid pP742401"/>
</dbReference>
<dbReference type="EMBL" id="CP001292">
    <property type="protein sequence ID" value="ACK73914.1"/>
    <property type="molecule type" value="Genomic_DNA"/>
</dbReference>
<dbReference type="CAZy" id="GT2">
    <property type="family name" value="Glycosyltransferase Family 2"/>
</dbReference>
<gene>
    <name evidence="2" type="ordered locus">PCC7424_5865</name>
</gene>